<proteinExistence type="predicted"/>
<keyword evidence="2" id="KW-1185">Reference proteome</keyword>
<reference evidence="1" key="2">
    <citation type="submission" date="2020-11" db="EMBL/GenBank/DDBJ databases">
        <authorList>
            <person name="McCartney M.A."/>
            <person name="Auch B."/>
            <person name="Kono T."/>
            <person name="Mallez S."/>
            <person name="Becker A."/>
            <person name="Gohl D.M."/>
            <person name="Silverstein K.A.T."/>
            <person name="Koren S."/>
            <person name="Bechman K.B."/>
            <person name="Herman A."/>
            <person name="Abrahante J.E."/>
            <person name="Garbe J."/>
        </authorList>
    </citation>
    <scope>NUCLEOTIDE SEQUENCE</scope>
    <source>
        <strain evidence="1">Duluth1</strain>
        <tissue evidence="1">Whole animal</tissue>
    </source>
</reference>
<name>A0A9D4GL72_DREPO</name>
<comment type="caution">
    <text evidence="1">The sequence shown here is derived from an EMBL/GenBank/DDBJ whole genome shotgun (WGS) entry which is preliminary data.</text>
</comment>
<organism evidence="1 2">
    <name type="scientific">Dreissena polymorpha</name>
    <name type="common">Zebra mussel</name>
    <name type="synonym">Mytilus polymorpha</name>
    <dbReference type="NCBI Taxonomy" id="45954"/>
    <lineage>
        <taxon>Eukaryota</taxon>
        <taxon>Metazoa</taxon>
        <taxon>Spiralia</taxon>
        <taxon>Lophotrochozoa</taxon>
        <taxon>Mollusca</taxon>
        <taxon>Bivalvia</taxon>
        <taxon>Autobranchia</taxon>
        <taxon>Heteroconchia</taxon>
        <taxon>Euheterodonta</taxon>
        <taxon>Imparidentia</taxon>
        <taxon>Neoheterodontei</taxon>
        <taxon>Myida</taxon>
        <taxon>Dreissenoidea</taxon>
        <taxon>Dreissenidae</taxon>
        <taxon>Dreissena</taxon>
    </lineage>
</organism>
<sequence length="52" mass="5772">MNKSRNNPKGHKETKAYTFGGSIRQVSQCPETVLHKALAFMTQMVGQGQHPT</sequence>
<gene>
    <name evidence="1" type="ORF">DPMN_120922</name>
</gene>
<protein>
    <submittedName>
        <fullName evidence="1">Uncharacterized protein</fullName>
    </submittedName>
</protein>
<dbReference type="Proteomes" id="UP000828390">
    <property type="component" value="Unassembled WGS sequence"/>
</dbReference>
<dbReference type="AlphaFoldDB" id="A0A9D4GL72"/>
<reference evidence="1" key="1">
    <citation type="journal article" date="2019" name="bioRxiv">
        <title>The Genome of the Zebra Mussel, Dreissena polymorpha: A Resource for Invasive Species Research.</title>
        <authorList>
            <person name="McCartney M.A."/>
            <person name="Auch B."/>
            <person name="Kono T."/>
            <person name="Mallez S."/>
            <person name="Zhang Y."/>
            <person name="Obille A."/>
            <person name="Becker A."/>
            <person name="Abrahante J.E."/>
            <person name="Garbe J."/>
            <person name="Badalamenti J.P."/>
            <person name="Herman A."/>
            <person name="Mangelson H."/>
            <person name="Liachko I."/>
            <person name="Sullivan S."/>
            <person name="Sone E.D."/>
            <person name="Koren S."/>
            <person name="Silverstein K.A.T."/>
            <person name="Beckman K.B."/>
            <person name="Gohl D.M."/>
        </authorList>
    </citation>
    <scope>NUCLEOTIDE SEQUENCE</scope>
    <source>
        <strain evidence="1">Duluth1</strain>
        <tissue evidence="1">Whole animal</tissue>
    </source>
</reference>
<accession>A0A9D4GL72</accession>
<dbReference type="EMBL" id="JAIWYP010000005">
    <property type="protein sequence ID" value="KAH3819189.1"/>
    <property type="molecule type" value="Genomic_DNA"/>
</dbReference>
<evidence type="ECO:0000313" key="2">
    <source>
        <dbReference type="Proteomes" id="UP000828390"/>
    </source>
</evidence>
<evidence type="ECO:0000313" key="1">
    <source>
        <dbReference type="EMBL" id="KAH3819189.1"/>
    </source>
</evidence>